<keyword evidence="3 10" id="KW-0812">Transmembrane</keyword>
<accession>A0A397D8D7</accession>
<evidence type="ECO:0000256" key="1">
    <source>
        <dbReference type="ARBA" id="ARBA00004273"/>
    </source>
</evidence>
<keyword evidence="6" id="KW-0496">Mitochondrion</keyword>
<dbReference type="InterPro" id="IPR019133">
    <property type="entry name" value="MIC60"/>
</dbReference>
<protein>
    <recommendedName>
        <fullName evidence="13">MICOS complex subunit MIC60</fullName>
    </recommendedName>
</protein>
<dbReference type="PANTHER" id="PTHR15415:SF7">
    <property type="entry name" value="MICOS COMPLEX SUBUNIT MIC60"/>
    <property type="match status" value="1"/>
</dbReference>
<feature type="region of interest" description="Disordered" evidence="9">
    <location>
        <begin position="258"/>
        <end position="320"/>
    </location>
</feature>
<name>A0A397D8D7_APHAT</name>
<dbReference type="Proteomes" id="UP000265716">
    <property type="component" value="Unassembled WGS sequence"/>
</dbReference>
<comment type="similarity">
    <text evidence="2">Belongs to the MICOS complex subunit Mic60 family.</text>
</comment>
<dbReference type="GO" id="GO:0061617">
    <property type="term" value="C:MICOS complex"/>
    <property type="evidence" value="ECO:0007669"/>
    <property type="project" value="TreeGrafter"/>
</dbReference>
<evidence type="ECO:0000313" key="12">
    <source>
        <dbReference type="Proteomes" id="UP000265716"/>
    </source>
</evidence>
<keyword evidence="4" id="KW-0999">Mitochondrion inner membrane</keyword>
<evidence type="ECO:0000256" key="5">
    <source>
        <dbReference type="ARBA" id="ARBA00022989"/>
    </source>
</evidence>
<keyword evidence="5 10" id="KW-1133">Transmembrane helix</keyword>
<evidence type="ECO:0008006" key="13">
    <source>
        <dbReference type="Google" id="ProtNLM"/>
    </source>
</evidence>
<evidence type="ECO:0000256" key="2">
    <source>
        <dbReference type="ARBA" id="ARBA00010877"/>
    </source>
</evidence>
<keyword evidence="7 10" id="KW-0472">Membrane</keyword>
<dbReference type="PANTHER" id="PTHR15415">
    <property type="entry name" value="MITOFILIN"/>
    <property type="match status" value="1"/>
</dbReference>
<feature type="compositionally biased region" description="Basic and acidic residues" evidence="9">
    <location>
        <begin position="413"/>
        <end position="426"/>
    </location>
</feature>
<dbReference type="GO" id="GO:0042407">
    <property type="term" value="P:cristae formation"/>
    <property type="evidence" value="ECO:0007669"/>
    <property type="project" value="TreeGrafter"/>
</dbReference>
<dbReference type="Pfam" id="PF09731">
    <property type="entry name" value="Mitofilin"/>
    <property type="match status" value="1"/>
</dbReference>
<feature type="transmembrane region" description="Helical" evidence="10">
    <location>
        <begin position="324"/>
        <end position="344"/>
    </location>
</feature>
<dbReference type="VEuPathDB" id="FungiDB:H257_02588"/>
<dbReference type="EMBL" id="QUTC01005562">
    <property type="protein sequence ID" value="RHY57323.1"/>
    <property type="molecule type" value="Genomic_DNA"/>
</dbReference>
<evidence type="ECO:0000256" key="3">
    <source>
        <dbReference type="ARBA" id="ARBA00022692"/>
    </source>
</evidence>
<evidence type="ECO:0000256" key="10">
    <source>
        <dbReference type="SAM" id="Phobius"/>
    </source>
</evidence>
<feature type="compositionally biased region" description="Low complexity" evidence="9">
    <location>
        <begin position="7"/>
        <end position="18"/>
    </location>
</feature>
<evidence type="ECO:0000256" key="9">
    <source>
        <dbReference type="SAM" id="MobiDB-lite"/>
    </source>
</evidence>
<evidence type="ECO:0000256" key="7">
    <source>
        <dbReference type="ARBA" id="ARBA00023136"/>
    </source>
</evidence>
<proteinExistence type="inferred from homology"/>
<feature type="compositionally biased region" description="Polar residues" evidence="9">
    <location>
        <begin position="264"/>
        <end position="273"/>
    </location>
</feature>
<comment type="subcellular location">
    <subcellularLocation>
        <location evidence="1">Mitochondrion inner membrane</location>
    </subcellularLocation>
</comment>
<evidence type="ECO:0000256" key="6">
    <source>
        <dbReference type="ARBA" id="ARBA00023128"/>
    </source>
</evidence>
<evidence type="ECO:0000313" key="11">
    <source>
        <dbReference type="EMBL" id="RHY57323.1"/>
    </source>
</evidence>
<gene>
    <name evidence="11" type="ORF">DYB38_001555</name>
</gene>
<keyword evidence="8" id="KW-0175">Coiled coil</keyword>
<feature type="coiled-coil region" evidence="8">
    <location>
        <begin position="526"/>
        <end position="571"/>
    </location>
</feature>
<reference evidence="11 12" key="1">
    <citation type="submission" date="2018-08" db="EMBL/GenBank/DDBJ databases">
        <title>Aphanomyces genome sequencing and annotation.</title>
        <authorList>
            <person name="Minardi D."/>
            <person name="Oidtmann B."/>
            <person name="Van Der Giezen M."/>
            <person name="Studholme D.J."/>
        </authorList>
    </citation>
    <scope>NUCLEOTIDE SEQUENCE [LARGE SCALE GENOMIC DNA]</scope>
    <source>
        <strain evidence="11 12">SA</strain>
    </source>
</reference>
<comment type="caution">
    <text evidence="11">The sequence shown here is derived from an EMBL/GenBank/DDBJ whole genome shotgun (WGS) entry which is preliminary data.</text>
</comment>
<feature type="coiled-coil region" evidence="8">
    <location>
        <begin position="619"/>
        <end position="650"/>
    </location>
</feature>
<feature type="region of interest" description="Disordered" evidence="9">
    <location>
        <begin position="1"/>
        <end position="36"/>
    </location>
</feature>
<evidence type="ECO:0000256" key="8">
    <source>
        <dbReference type="SAM" id="Coils"/>
    </source>
</evidence>
<dbReference type="VEuPathDB" id="FungiDB:H257_02587"/>
<organism evidence="11 12">
    <name type="scientific">Aphanomyces astaci</name>
    <name type="common">Crayfish plague agent</name>
    <dbReference type="NCBI Taxonomy" id="112090"/>
    <lineage>
        <taxon>Eukaryota</taxon>
        <taxon>Sar</taxon>
        <taxon>Stramenopiles</taxon>
        <taxon>Oomycota</taxon>
        <taxon>Saprolegniomycetes</taxon>
        <taxon>Saprolegniales</taxon>
        <taxon>Verrucalvaceae</taxon>
        <taxon>Aphanomyces</taxon>
    </lineage>
</organism>
<feature type="transmembrane region" description="Helical" evidence="10">
    <location>
        <begin position="49"/>
        <end position="73"/>
    </location>
</feature>
<evidence type="ECO:0000256" key="4">
    <source>
        <dbReference type="ARBA" id="ARBA00022792"/>
    </source>
</evidence>
<feature type="region of interest" description="Disordered" evidence="9">
    <location>
        <begin position="413"/>
        <end position="448"/>
    </location>
</feature>
<sequence length="946" mass="102135">MATTNYTTQTTRSPISTTFRPNVTTPKLVPPLARRTTPSPHLFESTSPFYTSLIVGVSSFMFAVLLVCMAVLYRHRRRQRYKPPTTMSGLSPSGADRHEQRLFTPAAVDTVNRESHLLRIYPSTGSSSRVNMSMHATSFVSPEADMNDGYTTNPAWASLAQALSLPVRVIPPASVKPLRKGSEVLVRQHATSSSTITSWRSTHSFAEHPTVKDSAEQWTSKDLRAPRCDIIRIEGVRRGTAILGGDIAMWRQISAKSGARQSLRRQVSSNNGPSKPIGHSPVMEKPPAVPVPPPTSKLAATAKKPEWSKPLTAKPSPPKSNGGGAVYAVLLASVTATAGLGYYIHENPNFNPNLLKDNDVFLKFREFVLSSFPTAQSGLSSTAITLPETSKAKPTPSPVDKVKLAKKKTVEIKNAADSKQTSDVKKASTSSDASITPSEPTPPTVVVAKDDVKDDAKADVETTTATAVTEPAAVVASDNKEDNKEDDNTHSIAEVAAAIVKQAEHVVEVAEAVVHDELHKAEKVLLSEAQKATTALQKKLDEASAKEKDAIDELNRELVAFEDKAKEVSAATKNKVVKKARAEADALGEELDHTILAGIKELDAESLRLRVAQLATEMKNRSKWEAVRLMESLRRMEEEVHAQHAELLRQQDVLHKDLLARELRLQEELITRTARQELDGVRAQHESQLKALVESEKAVVQAAFDHQLATLQADADKKVAETIAQKVQEVQAAAEKDQAGRIRELNDVRVQLKAVNDLLGATSNYEAFSHKVHKVSVAALALTNRIEAAAPLHSEINALRSAGKGDELIEAAVTTLAKFGDGAPSVAQLQDRFKVVQKAARQAALVPESSQGGGMVGHLFANALHFLLIPPGGPIQGTDAEAVFSRAEYALRGGDIESAVAEVDKLTGLPHDVVADWVAAAKSRLAVEQTAKVVKAHISLLAASLS</sequence>
<dbReference type="AlphaFoldDB" id="A0A397D8D7"/>